<dbReference type="PANTHER" id="PTHR43401">
    <property type="entry name" value="L-THREONINE 3-DEHYDROGENASE"/>
    <property type="match status" value="1"/>
</dbReference>
<feature type="non-terminal residue" evidence="3">
    <location>
        <position position="1"/>
    </location>
</feature>
<dbReference type="EMBL" id="UINC01049369">
    <property type="protein sequence ID" value="SVB61070.1"/>
    <property type="molecule type" value="Genomic_DNA"/>
</dbReference>
<keyword evidence="1" id="KW-0560">Oxidoreductase</keyword>
<dbReference type="AlphaFoldDB" id="A0A382FDS0"/>
<dbReference type="InterPro" id="IPR036291">
    <property type="entry name" value="NAD(P)-bd_dom_sf"/>
</dbReference>
<dbReference type="SUPFAM" id="SSF51735">
    <property type="entry name" value="NAD(P)-binding Rossmann-fold domains"/>
    <property type="match status" value="1"/>
</dbReference>
<dbReference type="InterPro" id="IPR013149">
    <property type="entry name" value="ADH-like_C"/>
</dbReference>
<evidence type="ECO:0000259" key="2">
    <source>
        <dbReference type="Pfam" id="PF00107"/>
    </source>
</evidence>
<evidence type="ECO:0000313" key="3">
    <source>
        <dbReference type="EMBL" id="SVB61070.1"/>
    </source>
</evidence>
<dbReference type="GO" id="GO:0016491">
    <property type="term" value="F:oxidoreductase activity"/>
    <property type="evidence" value="ECO:0007669"/>
    <property type="project" value="UniProtKB-KW"/>
</dbReference>
<evidence type="ECO:0000256" key="1">
    <source>
        <dbReference type="ARBA" id="ARBA00023002"/>
    </source>
</evidence>
<gene>
    <name evidence="3" type="ORF">METZ01_LOCUS213924</name>
</gene>
<feature type="domain" description="Alcohol dehydrogenase-like C-terminal" evidence="2">
    <location>
        <begin position="48"/>
        <end position="181"/>
    </location>
</feature>
<dbReference type="Gene3D" id="3.90.180.10">
    <property type="entry name" value="Medium-chain alcohol dehydrogenases, catalytic domain"/>
    <property type="match status" value="1"/>
</dbReference>
<proteinExistence type="predicted"/>
<dbReference type="Gene3D" id="3.40.50.720">
    <property type="entry name" value="NAD(P)-binding Rossmann-like Domain"/>
    <property type="match status" value="1"/>
</dbReference>
<dbReference type="Pfam" id="PF00107">
    <property type="entry name" value="ADH_zinc_N"/>
    <property type="match status" value="1"/>
</dbReference>
<name>A0A382FDS0_9ZZZZ</name>
<sequence length="222" mass="24013">AIGCYEISESMTWDEGALVEPLAVSIHGIRRGMMNGGETVAILGAGTIGLTAVVAAKQLGAGRIFVTARHEQQAAMALSLGADYTCSPEGEEFENLVRSHTNGRGADLAVETVGGKSNRTLIQSVESTRMQGRIVILGGFRTPLQFDWLAPLLKEQSIIFSSCYGILDGYHDYEMAINLLSDQSNSLSDIVTHKYPLEEIQQGFECAYDKSTGSIKVQIHQD</sequence>
<protein>
    <recommendedName>
        <fullName evidence="2">Alcohol dehydrogenase-like C-terminal domain-containing protein</fullName>
    </recommendedName>
</protein>
<reference evidence="3" key="1">
    <citation type="submission" date="2018-05" db="EMBL/GenBank/DDBJ databases">
        <authorList>
            <person name="Lanie J.A."/>
            <person name="Ng W.-L."/>
            <person name="Kazmierczak K.M."/>
            <person name="Andrzejewski T.M."/>
            <person name="Davidsen T.M."/>
            <person name="Wayne K.J."/>
            <person name="Tettelin H."/>
            <person name="Glass J.I."/>
            <person name="Rusch D."/>
            <person name="Podicherti R."/>
            <person name="Tsui H.-C.T."/>
            <person name="Winkler M.E."/>
        </authorList>
    </citation>
    <scope>NUCLEOTIDE SEQUENCE</scope>
</reference>
<dbReference type="InterPro" id="IPR050129">
    <property type="entry name" value="Zn_alcohol_dh"/>
</dbReference>
<accession>A0A382FDS0</accession>
<dbReference type="PANTHER" id="PTHR43401:SF2">
    <property type="entry name" value="L-THREONINE 3-DEHYDROGENASE"/>
    <property type="match status" value="1"/>
</dbReference>
<organism evidence="3">
    <name type="scientific">marine metagenome</name>
    <dbReference type="NCBI Taxonomy" id="408172"/>
    <lineage>
        <taxon>unclassified sequences</taxon>
        <taxon>metagenomes</taxon>
        <taxon>ecological metagenomes</taxon>
    </lineage>
</organism>